<feature type="region of interest" description="Disordered" evidence="13">
    <location>
        <begin position="315"/>
        <end position="362"/>
    </location>
</feature>
<reference evidence="16" key="1">
    <citation type="journal article" date="2019" name="Int. J. Syst. Evol. Microbiol.">
        <title>The Global Catalogue of Microorganisms (GCM) 10K type strain sequencing project: providing services to taxonomists for standard genome sequencing and annotation.</title>
        <authorList>
            <consortium name="The Broad Institute Genomics Platform"/>
            <consortium name="The Broad Institute Genome Sequencing Center for Infectious Disease"/>
            <person name="Wu L."/>
            <person name="Ma J."/>
        </authorList>
    </citation>
    <scope>NUCLEOTIDE SEQUENCE [LARGE SCALE GENOMIC DNA]</scope>
    <source>
        <strain evidence="16">NBRC 108730</strain>
    </source>
</reference>
<feature type="compositionally biased region" description="Low complexity" evidence="13">
    <location>
        <begin position="275"/>
        <end position="284"/>
    </location>
</feature>
<comment type="function">
    <text evidence="3 12">Involved in coproporphyrin-dependent heme b biosynthesis. Catalyzes the oxidation of coproporphyrinogen III to coproporphyrin III.</text>
</comment>
<sequence length="469" mass="48513">MARVVVVGAGIGGLAAAQRLLAERPGLDVVVLDAAGRVGGRLALGEVGGLTVDLGAESLLARRPEAVDLARAVGLGDDLVTPRSAGALVRSGGRLHPLPTGTVMGVPSRTEGLDGLLPRRAVDAVAAEPRTPHERLTDDTDVATFVRGRVGDDVVARLVEPLLGGVYAGHAERLSLRATVPALWEAAVSGGSVVERAAAAARAGTATRGPVFAGVRGGVGRLPLAVADAVRAAGGDVRTGATVREPAPDAVRLAAGRRPDDRTRGAGRRRRGRRGAATGGCPAAARRRTRRGLDARRGRAWPAWRWSPRCCRAPRPTCSPRAPGCWCHRSRAASSRPSRRRRRSGRGSTTATPSTSSSAPRWAATAMSATCRLDDDALTARVLADLTGVLDLREPLRPVATAVTRWGGGLPQYAVGHVDAMALVRREVARRPGLAVAGAAYDGVGVPAVIASAHRAARDVLSHLGDSTP</sequence>
<dbReference type="SUPFAM" id="SSF51905">
    <property type="entry name" value="FAD/NAD(P)-binding domain"/>
    <property type="match status" value="1"/>
</dbReference>
<dbReference type="EMBL" id="BSUZ01000001">
    <property type="protein sequence ID" value="GMA85250.1"/>
    <property type="molecule type" value="Genomic_DNA"/>
</dbReference>
<dbReference type="Proteomes" id="UP001157017">
    <property type="component" value="Unassembled WGS sequence"/>
</dbReference>
<evidence type="ECO:0000256" key="10">
    <source>
        <dbReference type="ARBA" id="ARBA00023002"/>
    </source>
</evidence>
<accession>A0ABQ6JDG2</accession>
<dbReference type="InterPro" id="IPR004572">
    <property type="entry name" value="Protoporphyrinogen_oxidase"/>
</dbReference>
<proteinExistence type="inferred from homology"/>
<feature type="compositionally biased region" description="Basic residues" evidence="13">
    <location>
        <begin position="265"/>
        <end position="274"/>
    </location>
</feature>
<name>A0ABQ6JDG2_9ACTN</name>
<keyword evidence="10 12" id="KW-0560">Oxidoreductase</keyword>
<dbReference type="InterPro" id="IPR002937">
    <property type="entry name" value="Amino_oxidase"/>
</dbReference>
<evidence type="ECO:0000256" key="12">
    <source>
        <dbReference type="RuleBase" id="RU364052"/>
    </source>
</evidence>
<comment type="similarity">
    <text evidence="5 12">Belongs to the protoporphyrinogen/coproporphyrinogen oxidase family. Coproporphyrinogen III oxidase subfamily.</text>
</comment>
<evidence type="ECO:0000256" key="3">
    <source>
        <dbReference type="ARBA" id="ARBA00002185"/>
    </source>
</evidence>
<dbReference type="Gene3D" id="3.50.50.60">
    <property type="entry name" value="FAD/NAD(P)-binding domain"/>
    <property type="match status" value="2"/>
</dbReference>
<feature type="compositionally biased region" description="Low complexity" evidence="13">
    <location>
        <begin position="346"/>
        <end position="362"/>
    </location>
</feature>
<evidence type="ECO:0000256" key="13">
    <source>
        <dbReference type="SAM" id="MobiDB-lite"/>
    </source>
</evidence>
<organism evidence="15 16">
    <name type="scientific">Angustibacter aerolatus</name>
    <dbReference type="NCBI Taxonomy" id="1162965"/>
    <lineage>
        <taxon>Bacteria</taxon>
        <taxon>Bacillati</taxon>
        <taxon>Actinomycetota</taxon>
        <taxon>Actinomycetes</taxon>
        <taxon>Kineosporiales</taxon>
        <taxon>Kineosporiaceae</taxon>
    </lineage>
</organism>
<comment type="subcellular location">
    <subcellularLocation>
        <location evidence="12">Cytoplasm</location>
    </subcellularLocation>
</comment>
<comment type="pathway">
    <text evidence="4 12">Porphyrin-containing compound metabolism; protoheme biosynthesis.</text>
</comment>
<protein>
    <recommendedName>
        <fullName evidence="7 12">Coproporphyrinogen III oxidase</fullName>
        <ecNumber evidence="6 12">1.3.3.15</ecNumber>
    </recommendedName>
</protein>
<evidence type="ECO:0000256" key="5">
    <source>
        <dbReference type="ARBA" id="ARBA00008310"/>
    </source>
</evidence>
<keyword evidence="9 12" id="KW-0274">FAD</keyword>
<evidence type="ECO:0000256" key="4">
    <source>
        <dbReference type="ARBA" id="ARBA00004744"/>
    </source>
</evidence>
<evidence type="ECO:0000256" key="8">
    <source>
        <dbReference type="ARBA" id="ARBA00022630"/>
    </source>
</evidence>
<keyword evidence="11 12" id="KW-0350">Heme biosynthesis</keyword>
<keyword evidence="12" id="KW-0963">Cytoplasm</keyword>
<feature type="domain" description="Amine oxidase" evidence="14">
    <location>
        <begin position="11"/>
        <end position="245"/>
    </location>
</feature>
<evidence type="ECO:0000256" key="9">
    <source>
        <dbReference type="ARBA" id="ARBA00022827"/>
    </source>
</evidence>
<evidence type="ECO:0000256" key="2">
    <source>
        <dbReference type="ARBA" id="ARBA00001974"/>
    </source>
</evidence>
<evidence type="ECO:0000259" key="14">
    <source>
        <dbReference type="Pfam" id="PF01593"/>
    </source>
</evidence>
<evidence type="ECO:0000256" key="7">
    <source>
        <dbReference type="ARBA" id="ARBA00019046"/>
    </source>
</evidence>
<feature type="domain" description="Amine oxidase" evidence="14">
    <location>
        <begin position="362"/>
        <end position="461"/>
    </location>
</feature>
<feature type="region of interest" description="Disordered" evidence="13">
    <location>
        <begin position="240"/>
        <end position="298"/>
    </location>
</feature>
<keyword evidence="16" id="KW-1185">Reference proteome</keyword>
<keyword evidence="8 12" id="KW-0285">Flavoprotein</keyword>
<evidence type="ECO:0000313" key="15">
    <source>
        <dbReference type="EMBL" id="GMA85250.1"/>
    </source>
</evidence>
<dbReference type="EC" id="1.3.3.15" evidence="6 12"/>
<evidence type="ECO:0000256" key="11">
    <source>
        <dbReference type="ARBA" id="ARBA00023133"/>
    </source>
</evidence>
<evidence type="ECO:0000256" key="1">
    <source>
        <dbReference type="ARBA" id="ARBA00001755"/>
    </source>
</evidence>
<dbReference type="PANTHER" id="PTHR42923:SF3">
    <property type="entry name" value="PROTOPORPHYRINOGEN OXIDASE"/>
    <property type="match status" value="1"/>
</dbReference>
<dbReference type="InterPro" id="IPR050464">
    <property type="entry name" value="Zeta_carotene_desat/Oxidored"/>
</dbReference>
<evidence type="ECO:0000256" key="6">
    <source>
        <dbReference type="ARBA" id="ARBA00012402"/>
    </source>
</evidence>
<comment type="catalytic activity">
    <reaction evidence="1">
        <text>coproporphyrinogen III + 3 O2 = coproporphyrin III + 3 H2O2</text>
        <dbReference type="Rhea" id="RHEA:43436"/>
        <dbReference type="ChEBI" id="CHEBI:15379"/>
        <dbReference type="ChEBI" id="CHEBI:16240"/>
        <dbReference type="ChEBI" id="CHEBI:57309"/>
        <dbReference type="ChEBI" id="CHEBI:131725"/>
        <dbReference type="EC" id="1.3.3.15"/>
    </reaction>
    <physiologicalReaction direction="left-to-right" evidence="1">
        <dbReference type="Rhea" id="RHEA:43437"/>
    </physiologicalReaction>
</comment>
<evidence type="ECO:0000313" key="16">
    <source>
        <dbReference type="Proteomes" id="UP001157017"/>
    </source>
</evidence>
<dbReference type="PANTHER" id="PTHR42923">
    <property type="entry name" value="PROTOPORPHYRINOGEN OXIDASE"/>
    <property type="match status" value="1"/>
</dbReference>
<dbReference type="Pfam" id="PF01593">
    <property type="entry name" value="Amino_oxidase"/>
    <property type="match status" value="2"/>
</dbReference>
<comment type="caution">
    <text evidence="15">The sequence shown here is derived from an EMBL/GenBank/DDBJ whole genome shotgun (WGS) entry which is preliminary data.</text>
</comment>
<dbReference type="InterPro" id="IPR036188">
    <property type="entry name" value="FAD/NAD-bd_sf"/>
</dbReference>
<comment type="cofactor">
    <cofactor evidence="2 12">
        <name>FAD</name>
        <dbReference type="ChEBI" id="CHEBI:57692"/>
    </cofactor>
</comment>
<gene>
    <name evidence="15" type="ORF">GCM10025868_05000</name>
</gene>
<dbReference type="NCBIfam" id="TIGR00562">
    <property type="entry name" value="proto_IX_ox"/>
    <property type="match status" value="1"/>
</dbReference>